<dbReference type="EMBL" id="AP023420">
    <property type="protein sequence ID" value="BCK85400.1"/>
    <property type="molecule type" value="Genomic_DNA"/>
</dbReference>
<dbReference type="Gene3D" id="3.10.150.10">
    <property type="entry name" value="DNA Polymerase III, subunit A, domain 2"/>
    <property type="match status" value="1"/>
</dbReference>
<evidence type="ECO:0008006" key="3">
    <source>
        <dbReference type="Google" id="ProtNLM"/>
    </source>
</evidence>
<protein>
    <recommendedName>
        <fullName evidence="3">DNA polymerase III beta sliding clamp central domain-containing protein</fullName>
    </recommendedName>
</protein>
<keyword evidence="2" id="KW-1185">Reference proteome</keyword>
<accession>A0A810QAV3</accession>
<dbReference type="RefSeq" id="WP_213543523.1">
    <property type="nucleotide sequence ID" value="NZ_AP023420.1"/>
</dbReference>
<dbReference type="SUPFAM" id="SSF55979">
    <property type="entry name" value="DNA clamp"/>
    <property type="match status" value="1"/>
</dbReference>
<dbReference type="InterPro" id="IPR046938">
    <property type="entry name" value="DNA_clamp_sf"/>
</dbReference>
<dbReference type="Gene3D" id="3.70.10.10">
    <property type="match status" value="1"/>
</dbReference>
<reference evidence="1" key="1">
    <citation type="submission" date="2020-09" db="EMBL/GenBank/DDBJ databases">
        <title>New species isolated from human feces.</title>
        <authorList>
            <person name="Kitahara M."/>
            <person name="Shigeno Y."/>
            <person name="Shime M."/>
            <person name="Matsumoto Y."/>
            <person name="Nakamura S."/>
            <person name="Motooka D."/>
            <person name="Fukuoka S."/>
            <person name="Nishikawa H."/>
            <person name="Benno Y."/>
        </authorList>
    </citation>
    <scope>NUCLEOTIDE SEQUENCE</scope>
    <source>
        <strain evidence="1">MM59</strain>
    </source>
</reference>
<sequence>MKSAKIYTNDLNRLIAATKSFVSDSATCPCNQYIKLEFHAAENQVAAMAVDGYRMSVEHSIISDCDEDFVAFIKSNTKLPNKQYATISLTEEGKEAVIRCGGFSFGYTQPQDSGFEWEKAIPTSEVKYRIGFNGNYLLAALQAAKVSAGESFRQPVILEFRSNVEPILLRTNKEDIKMVLPVRIKED</sequence>
<evidence type="ECO:0000313" key="2">
    <source>
        <dbReference type="Proteomes" id="UP000679848"/>
    </source>
</evidence>
<evidence type="ECO:0000313" key="1">
    <source>
        <dbReference type="EMBL" id="BCK85400.1"/>
    </source>
</evidence>
<name>A0A810QAV3_9FIRM</name>
<dbReference type="AlphaFoldDB" id="A0A810QAV3"/>
<dbReference type="KEGG" id="pfaa:MM59RIKEN_27190"/>
<organism evidence="1 2">
    <name type="scientific">Pusillibacter faecalis</name>
    <dbReference type="NCBI Taxonomy" id="2714358"/>
    <lineage>
        <taxon>Bacteria</taxon>
        <taxon>Bacillati</taxon>
        <taxon>Bacillota</taxon>
        <taxon>Clostridia</taxon>
        <taxon>Eubacteriales</taxon>
        <taxon>Oscillospiraceae</taxon>
        <taxon>Pusillibacter</taxon>
    </lineage>
</organism>
<dbReference type="Proteomes" id="UP000679848">
    <property type="component" value="Chromosome"/>
</dbReference>
<gene>
    <name evidence="1" type="ORF">MM59RIKEN_27190</name>
</gene>
<proteinExistence type="predicted"/>